<dbReference type="EMBL" id="AHMT02000037">
    <property type="protein sequence ID" value="EQA62183.1"/>
    <property type="molecule type" value="Genomic_DNA"/>
</dbReference>
<evidence type="ECO:0000313" key="1">
    <source>
        <dbReference type="EMBL" id="EQA62183.1"/>
    </source>
</evidence>
<sequence length="411" mass="48272">MFEPNCSKIFLKKNTNKFQDPFHDPYYSFNKAETQKFSEFWYNRVELLSELDKFLQKNPELQKEWKRTAWISAISSGVIAYRPPLLERAFREFPMESAKSALNLFVAAYKSQNRQSIDIIVKNLKDADSFPLDQLHETNIQHILKYPDLVEKLLQTGWDPNHILKRKEWIYKLGNQEITVKEETSLLILSIQGVFVPAETFQILLKYGAKPNLGVKEYHRGKSEYELLYPMGAAQEELRLGYVNEATKPKRKVLTDWTESSLKEFHVKYPIYSILQSYVEAKNVYAVEKTLAGIDLISMEKEMLRLRKENLFSARVHRFPGDKIRKISILENVSSLATAYFKYEGIRECLTGRHSEAFEIQKIFYDVIGKDEDLKRFFLENLRKNGTFRKDPFKEDPFKEDPVFCGTYDKT</sequence>
<dbReference type="Proteomes" id="UP000018747">
    <property type="component" value="Unassembled WGS sequence"/>
</dbReference>
<accession>V6ID47</accession>
<dbReference type="AlphaFoldDB" id="V6ID47"/>
<organism evidence="1 2">
    <name type="scientific">Leptospira alexanderi serovar Manhao 3 str. L 60</name>
    <dbReference type="NCBI Taxonomy" id="1049759"/>
    <lineage>
        <taxon>Bacteria</taxon>
        <taxon>Pseudomonadati</taxon>
        <taxon>Spirochaetota</taxon>
        <taxon>Spirochaetia</taxon>
        <taxon>Leptospirales</taxon>
        <taxon>Leptospiraceae</taxon>
        <taxon>Leptospira</taxon>
    </lineage>
</organism>
<comment type="caution">
    <text evidence="1">The sequence shown here is derived from an EMBL/GenBank/DDBJ whole genome shotgun (WGS) entry which is preliminary data.</text>
</comment>
<protein>
    <submittedName>
        <fullName evidence="1">Uncharacterized protein</fullName>
    </submittedName>
</protein>
<evidence type="ECO:0000313" key="2">
    <source>
        <dbReference type="Proteomes" id="UP000018747"/>
    </source>
</evidence>
<proteinExistence type="predicted"/>
<gene>
    <name evidence="1" type="ORF">LEP1GSC062_3777</name>
</gene>
<keyword evidence="2" id="KW-1185">Reference proteome</keyword>
<reference evidence="1" key="1">
    <citation type="submission" date="2013-05" db="EMBL/GenBank/DDBJ databases">
        <authorList>
            <person name="Harkins D.M."/>
            <person name="Durkin A.S."/>
            <person name="Brinkac L.M."/>
            <person name="Haft D.H."/>
            <person name="Selengut J.D."/>
            <person name="Sanka R."/>
            <person name="DePew J."/>
            <person name="Purushe J."/>
            <person name="Hartskeerl R.A."/>
            <person name="Ahmed A."/>
            <person name="van der Linden H."/>
            <person name="Goris M.G.A."/>
            <person name="Vinetz J.M."/>
            <person name="Sutton G.G."/>
            <person name="Nierman W.C."/>
            <person name="Fouts D.E."/>
        </authorList>
    </citation>
    <scope>NUCLEOTIDE SEQUENCE [LARGE SCALE GENOMIC DNA]</scope>
    <source>
        <strain evidence="1">L 60</strain>
    </source>
</reference>
<name>V6ID47_9LEPT</name>
<dbReference type="OrthoDB" id="344592at2"/>